<feature type="compositionally biased region" description="Polar residues" evidence="1">
    <location>
        <begin position="1"/>
        <end position="11"/>
    </location>
</feature>
<feature type="compositionally biased region" description="Gly residues" evidence="1">
    <location>
        <begin position="61"/>
        <end position="71"/>
    </location>
</feature>
<organism evidence="2 3">
    <name type="scientific">Prorocentrum cordatum</name>
    <dbReference type="NCBI Taxonomy" id="2364126"/>
    <lineage>
        <taxon>Eukaryota</taxon>
        <taxon>Sar</taxon>
        <taxon>Alveolata</taxon>
        <taxon>Dinophyceae</taxon>
        <taxon>Prorocentrales</taxon>
        <taxon>Prorocentraceae</taxon>
        <taxon>Prorocentrum</taxon>
    </lineage>
</organism>
<reference evidence="2" key="1">
    <citation type="submission" date="2023-10" db="EMBL/GenBank/DDBJ databases">
        <authorList>
            <person name="Chen Y."/>
            <person name="Shah S."/>
            <person name="Dougan E. K."/>
            <person name="Thang M."/>
            <person name="Chan C."/>
        </authorList>
    </citation>
    <scope>NUCLEOTIDE SEQUENCE [LARGE SCALE GENOMIC DNA]</scope>
</reference>
<proteinExistence type="predicted"/>
<evidence type="ECO:0000313" key="3">
    <source>
        <dbReference type="Proteomes" id="UP001189429"/>
    </source>
</evidence>
<feature type="compositionally biased region" description="Basic residues" evidence="1">
    <location>
        <begin position="79"/>
        <end position="106"/>
    </location>
</feature>
<feature type="region of interest" description="Disordered" evidence="1">
    <location>
        <begin position="1"/>
        <end position="42"/>
    </location>
</feature>
<feature type="non-terminal residue" evidence="2">
    <location>
        <position position="1"/>
    </location>
</feature>
<comment type="caution">
    <text evidence="2">The sequence shown here is derived from an EMBL/GenBank/DDBJ whole genome shotgun (WGS) entry which is preliminary data.</text>
</comment>
<keyword evidence="3" id="KW-1185">Reference proteome</keyword>
<feature type="region of interest" description="Disordered" evidence="1">
    <location>
        <begin position="59"/>
        <end position="116"/>
    </location>
</feature>
<dbReference type="EMBL" id="CAUYUJ010016473">
    <property type="protein sequence ID" value="CAK0865677.1"/>
    <property type="molecule type" value="Genomic_DNA"/>
</dbReference>
<protein>
    <submittedName>
        <fullName evidence="2">Uncharacterized protein</fullName>
    </submittedName>
</protein>
<gene>
    <name evidence="2" type="ORF">PCOR1329_LOCUS53130</name>
</gene>
<accession>A0ABN9V1S0</accession>
<feature type="non-terminal residue" evidence="2">
    <location>
        <position position="236"/>
    </location>
</feature>
<sequence length="236" mass="23973">PPASAVPSSLTPDRHPLRPILKGTSRNDDCRSHWPGSNPKHAYHRLHKAGAARWIAQLGSRGRGPGRGGRGAPAAASHALHRRALLRRSRGRRRSRARRAGGRRLGRSGGGLSRSRQQAAFCPAQAEAVCRAGDAATTMEHPCGPEPAPVSAEAVWGARGAPAPGAAAGATAADLIAAAEAHAAEEAARRAQKWERALRESVAAATGAGAAAPPLRLPGGFAAASTAASTAASDGG</sequence>
<name>A0ABN9V1S0_9DINO</name>
<evidence type="ECO:0000256" key="1">
    <source>
        <dbReference type="SAM" id="MobiDB-lite"/>
    </source>
</evidence>
<evidence type="ECO:0000313" key="2">
    <source>
        <dbReference type="EMBL" id="CAK0865677.1"/>
    </source>
</evidence>
<dbReference type="Proteomes" id="UP001189429">
    <property type="component" value="Unassembled WGS sequence"/>
</dbReference>